<keyword evidence="3" id="KW-1185">Reference proteome</keyword>
<proteinExistence type="predicted"/>
<dbReference type="eggNOG" id="ENOG5033MGI">
    <property type="taxonomic scope" value="Bacteria"/>
</dbReference>
<dbReference type="AlphaFoldDB" id="K9XSX9"/>
<evidence type="ECO:0000313" key="3">
    <source>
        <dbReference type="Proteomes" id="UP000010473"/>
    </source>
</evidence>
<evidence type="ECO:0000313" key="2">
    <source>
        <dbReference type="EMBL" id="AFZ34777.1"/>
    </source>
</evidence>
<evidence type="ECO:0000256" key="1">
    <source>
        <dbReference type="SAM" id="Coils"/>
    </source>
</evidence>
<dbReference type="HOGENOM" id="CLU_177608_1_0_3"/>
<protein>
    <submittedName>
        <fullName evidence="2">Uncharacterized protein</fullName>
    </submittedName>
</protein>
<reference evidence="3" key="1">
    <citation type="journal article" date="2013" name="Proc. Natl. Acad. Sci. U.S.A.">
        <title>Improving the coverage of the cyanobacterial phylum using diversity-driven genome sequencing.</title>
        <authorList>
            <person name="Shih P.M."/>
            <person name="Wu D."/>
            <person name="Latifi A."/>
            <person name="Axen S.D."/>
            <person name="Fewer D.P."/>
            <person name="Talla E."/>
            <person name="Calteau A."/>
            <person name="Cai F."/>
            <person name="Tandeau de Marsac N."/>
            <person name="Rippka R."/>
            <person name="Herdman M."/>
            <person name="Sivonen K."/>
            <person name="Coursin T."/>
            <person name="Laurent T."/>
            <person name="Goodwin L."/>
            <person name="Nolan M."/>
            <person name="Davenport K.W."/>
            <person name="Han C.S."/>
            <person name="Rubin E.M."/>
            <person name="Eisen J.A."/>
            <person name="Woyke T."/>
            <person name="Gugger M."/>
            <person name="Kerfeld C.A."/>
        </authorList>
    </citation>
    <scope>NUCLEOTIDE SEQUENCE [LARGE SCALE GENOMIC DNA]</scope>
    <source>
        <strain evidence="3">ATCC 29371 / PCC 7437</strain>
    </source>
</reference>
<accession>K9XSX9</accession>
<dbReference type="RefSeq" id="WP_015192450.1">
    <property type="nucleotide sequence ID" value="NC_019748.1"/>
</dbReference>
<dbReference type="KEGG" id="scs:Sta7437_1207"/>
<sequence length="97" mass="11381">MSEQEREQNRKINQNSRKINNLESRLKTLELDVEPRGRISLAFEAVEDDLDEIKSSISNLDRKVDRLEQTSEHRFNQLNAKLEIIIEYLTGVNDLPE</sequence>
<organism evidence="2 3">
    <name type="scientific">Stanieria cyanosphaera (strain ATCC 29371 / PCC 7437)</name>
    <dbReference type="NCBI Taxonomy" id="111780"/>
    <lineage>
        <taxon>Bacteria</taxon>
        <taxon>Bacillati</taxon>
        <taxon>Cyanobacteriota</taxon>
        <taxon>Cyanophyceae</taxon>
        <taxon>Pleurocapsales</taxon>
        <taxon>Dermocarpellaceae</taxon>
        <taxon>Stanieria</taxon>
    </lineage>
</organism>
<name>K9XSX9_STAC7</name>
<dbReference type="Gene3D" id="1.20.5.340">
    <property type="match status" value="1"/>
</dbReference>
<dbReference type="Proteomes" id="UP000010473">
    <property type="component" value="Chromosome"/>
</dbReference>
<dbReference type="EMBL" id="CP003653">
    <property type="protein sequence ID" value="AFZ34777.1"/>
    <property type="molecule type" value="Genomic_DNA"/>
</dbReference>
<gene>
    <name evidence="2" type="ordered locus">Sta7437_1207</name>
</gene>
<keyword evidence="1" id="KW-0175">Coiled coil</keyword>
<feature type="coiled-coil region" evidence="1">
    <location>
        <begin position="5"/>
        <end position="70"/>
    </location>
</feature>